<feature type="transmembrane region" description="Helical" evidence="5">
    <location>
        <begin position="328"/>
        <end position="358"/>
    </location>
</feature>
<dbReference type="Gene3D" id="3.30.750.24">
    <property type="entry name" value="STAS domain"/>
    <property type="match status" value="1"/>
</dbReference>
<keyword evidence="4 5" id="KW-0472">Membrane</keyword>
<dbReference type="GO" id="GO:0055085">
    <property type="term" value="P:transmembrane transport"/>
    <property type="evidence" value="ECO:0007669"/>
    <property type="project" value="InterPro"/>
</dbReference>
<comment type="caution">
    <text evidence="7">The sequence shown here is derived from an EMBL/GenBank/DDBJ whole genome shotgun (WGS) entry which is preliminary data.</text>
</comment>
<dbReference type="Pfam" id="PF00916">
    <property type="entry name" value="Sulfate_transp"/>
    <property type="match status" value="1"/>
</dbReference>
<dbReference type="InterPro" id="IPR002645">
    <property type="entry name" value="STAS_dom"/>
</dbReference>
<dbReference type="RefSeq" id="WP_270039229.1">
    <property type="nucleotide sequence ID" value="NZ_JAPDOD010000005.1"/>
</dbReference>
<evidence type="ECO:0000256" key="4">
    <source>
        <dbReference type="ARBA" id="ARBA00023136"/>
    </source>
</evidence>
<dbReference type="InterPro" id="IPR011547">
    <property type="entry name" value="SLC26A/SulP_dom"/>
</dbReference>
<accession>A0A9X3RZN2</accession>
<keyword evidence="2 5" id="KW-0812">Transmembrane</keyword>
<keyword evidence="8" id="KW-1185">Reference proteome</keyword>
<feature type="transmembrane region" description="Helical" evidence="5">
    <location>
        <begin position="240"/>
        <end position="261"/>
    </location>
</feature>
<feature type="transmembrane region" description="Helical" evidence="5">
    <location>
        <begin position="126"/>
        <end position="144"/>
    </location>
</feature>
<sequence>MKFGFARRWLRSVRPEPGTLRSDAIAGVPGAVGSVPDGMASAVLVGVNPVYGLYASFAGPIAGGLTASTRLMVITTTTAAALAAGSAVDGFDAAKRPDALFMLTVLAGAIMVVAGLARLGRYTRFVSFSVMIGFLTGVAANIIFGQIPDFTGVSATGDFALEKAWYVVTHPDQIELASLLTGAGALVLLVGLARTRLAAFSAVIALVIPTLLTLSVDSIARVEDEGKIPTGVPLPHLPDFGLAVDPNVLVGALSVAVIVLVQGVGVSEAAPNRDGPASEPNRDFIAQGVGNLASGLFRGQPVGGSVGQTALNVAAGARGRWASIFSGIWMLAVLVVFSGIVGRVVIPPLAAVLIFAAAGSLRSGAIGTILRTGLVSQIGFVSTVAATLFLPVAAAVGVGVTLSLLLQLNREALDLKVVRLEPLESGRFEESPAPAQLPSAAVTLLDVYGSLYYAGAKTLAARLPETAGAERPVVVLRLRGRTQLGASSLVVLDAYAERLAAVGGRLILSGVAPELVERLRRTGRSHLDAQVSVFAATEVVGDASDAAYREGQRWLAAGP</sequence>
<comment type="subcellular location">
    <subcellularLocation>
        <location evidence="1">Membrane</location>
        <topology evidence="1">Multi-pass membrane protein</topology>
    </subcellularLocation>
</comment>
<dbReference type="Pfam" id="PF01740">
    <property type="entry name" value="STAS"/>
    <property type="match status" value="1"/>
</dbReference>
<gene>
    <name evidence="7" type="ORF">OM076_09040</name>
</gene>
<evidence type="ECO:0000256" key="2">
    <source>
        <dbReference type="ARBA" id="ARBA00022692"/>
    </source>
</evidence>
<dbReference type="AlphaFoldDB" id="A0A9X3RZN2"/>
<protein>
    <submittedName>
        <fullName evidence="7">SulP family inorganic anion transporter</fullName>
    </submittedName>
</protein>
<evidence type="ECO:0000313" key="8">
    <source>
        <dbReference type="Proteomes" id="UP001149140"/>
    </source>
</evidence>
<proteinExistence type="predicted"/>
<dbReference type="GO" id="GO:0016020">
    <property type="term" value="C:membrane"/>
    <property type="evidence" value="ECO:0007669"/>
    <property type="project" value="UniProtKB-SubCell"/>
</dbReference>
<organism evidence="7 8">
    <name type="scientific">Solirubrobacter ginsenosidimutans</name>
    <dbReference type="NCBI Taxonomy" id="490573"/>
    <lineage>
        <taxon>Bacteria</taxon>
        <taxon>Bacillati</taxon>
        <taxon>Actinomycetota</taxon>
        <taxon>Thermoleophilia</taxon>
        <taxon>Solirubrobacterales</taxon>
        <taxon>Solirubrobacteraceae</taxon>
        <taxon>Solirubrobacter</taxon>
    </lineage>
</organism>
<feature type="transmembrane region" description="Helical" evidence="5">
    <location>
        <begin position="71"/>
        <end position="88"/>
    </location>
</feature>
<dbReference type="PROSITE" id="PS50801">
    <property type="entry name" value="STAS"/>
    <property type="match status" value="1"/>
</dbReference>
<reference evidence="7" key="1">
    <citation type="submission" date="2022-10" db="EMBL/GenBank/DDBJ databases">
        <title>The WGS of Solirubrobacter ginsenosidimutans DSM 21036.</title>
        <authorList>
            <person name="Jiang Z."/>
        </authorList>
    </citation>
    <scope>NUCLEOTIDE SEQUENCE</scope>
    <source>
        <strain evidence="7">DSM 21036</strain>
    </source>
</reference>
<name>A0A9X3RZN2_9ACTN</name>
<evidence type="ECO:0000256" key="3">
    <source>
        <dbReference type="ARBA" id="ARBA00022989"/>
    </source>
</evidence>
<dbReference type="InterPro" id="IPR001902">
    <property type="entry name" value="SLC26A/SulP_fam"/>
</dbReference>
<feature type="transmembrane region" description="Helical" evidence="5">
    <location>
        <begin position="176"/>
        <end position="193"/>
    </location>
</feature>
<dbReference type="InterPro" id="IPR036513">
    <property type="entry name" value="STAS_dom_sf"/>
</dbReference>
<dbReference type="SUPFAM" id="SSF52091">
    <property type="entry name" value="SpoIIaa-like"/>
    <property type="match status" value="1"/>
</dbReference>
<evidence type="ECO:0000259" key="6">
    <source>
        <dbReference type="PROSITE" id="PS50801"/>
    </source>
</evidence>
<dbReference type="Proteomes" id="UP001149140">
    <property type="component" value="Unassembled WGS sequence"/>
</dbReference>
<feature type="transmembrane region" description="Helical" evidence="5">
    <location>
        <begin position="378"/>
        <end position="406"/>
    </location>
</feature>
<keyword evidence="3 5" id="KW-1133">Transmembrane helix</keyword>
<dbReference type="PANTHER" id="PTHR11814">
    <property type="entry name" value="SULFATE TRANSPORTER"/>
    <property type="match status" value="1"/>
</dbReference>
<dbReference type="EMBL" id="JAPDOD010000005">
    <property type="protein sequence ID" value="MDA0160409.1"/>
    <property type="molecule type" value="Genomic_DNA"/>
</dbReference>
<evidence type="ECO:0000313" key="7">
    <source>
        <dbReference type="EMBL" id="MDA0160409.1"/>
    </source>
</evidence>
<evidence type="ECO:0000256" key="1">
    <source>
        <dbReference type="ARBA" id="ARBA00004141"/>
    </source>
</evidence>
<feature type="transmembrane region" description="Helical" evidence="5">
    <location>
        <begin position="100"/>
        <end position="119"/>
    </location>
</feature>
<feature type="domain" description="STAS" evidence="6">
    <location>
        <begin position="442"/>
        <end position="547"/>
    </location>
</feature>
<evidence type="ECO:0000256" key="5">
    <source>
        <dbReference type="SAM" id="Phobius"/>
    </source>
</evidence>
<feature type="transmembrane region" description="Helical" evidence="5">
    <location>
        <begin position="200"/>
        <end position="220"/>
    </location>
</feature>